<feature type="compositionally biased region" description="Basic and acidic residues" evidence="1">
    <location>
        <begin position="1"/>
        <end position="34"/>
    </location>
</feature>
<reference evidence="2 3" key="1">
    <citation type="submission" date="2016-10" db="EMBL/GenBank/DDBJ databases">
        <authorList>
            <person name="de Groot N.N."/>
        </authorList>
    </citation>
    <scope>NUCLEOTIDE SEQUENCE [LARGE SCALE GENOMIC DNA]</scope>
    <source>
        <strain evidence="2 3">CGMCC 4.5598</strain>
    </source>
</reference>
<organism evidence="2 3">
    <name type="scientific">Nonomuraea wenchangensis</name>
    <dbReference type="NCBI Taxonomy" id="568860"/>
    <lineage>
        <taxon>Bacteria</taxon>
        <taxon>Bacillati</taxon>
        <taxon>Actinomycetota</taxon>
        <taxon>Actinomycetes</taxon>
        <taxon>Streptosporangiales</taxon>
        <taxon>Streptosporangiaceae</taxon>
        <taxon>Nonomuraea</taxon>
    </lineage>
</organism>
<sequence length="55" mass="6239">MLTDETRRSRPHEVRPARPGPPHDEPGAETEARGAHRLRRIRKVPAQTPTDARAH</sequence>
<dbReference type="RefSeq" id="WP_393185290.1">
    <property type="nucleotide sequence ID" value="NZ_JBICSR010000004.1"/>
</dbReference>
<name>A0A1I0LMT0_9ACTN</name>
<keyword evidence="3" id="KW-1185">Reference proteome</keyword>
<dbReference type="Proteomes" id="UP000199361">
    <property type="component" value="Unassembled WGS sequence"/>
</dbReference>
<dbReference type="EMBL" id="FOHX01000019">
    <property type="protein sequence ID" value="SEU41482.1"/>
    <property type="molecule type" value="Genomic_DNA"/>
</dbReference>
<protein>
    <submittedName>
        <fullName evidence="2">Uncharacterized protein</fullName>
    </submittedName>
</protein>
<feature type="region of interest" description="Disordered" evidence="1">
    <location>
        <begin position="1"/>
        <end position="55"/>
    </location>
</feature>
<gene>
    <name evidence="2" type="ORF">SAMN05421811_11963</name>
</gene>
<dbReference type="AlphaFoldDB" id="A0A1I0LMT0"/>
<evidence type="ECO:0000313" key="3">
    <source>
        <dbReference type="Proteomes" id="UP000199361"/>
    </source>
</evidence>
<proteinExistence type="predicted"/>
<dbReference type="STRING" id="568860.SAMN05421811_11963"/>
<evidence type="ECO:0000256" key="1">
    <source>
        <dbReference type="SAM" id="MobiDB-lite"/>
    </source>
</evidence>
<accession>A0A1I0LMT0</accession>
<evidence type="ECO:0000313" key="2">
    <source>
        <dbReference type="EMBL" id="SEU41482.1"/>
    </source>
</evidence>